<dbReference type="AlphaFoldDB" id="X6LSL8"/>
<evidence type="ECO:0000313" key="1">
    <source>
        <dbReference type="EMBL" id="ETO04122.1"/>
    </source>
</evidence>
<sequence>KIFLLREMTEIKKENDQNLVTDNTTKMISGINQLIVDSTSSLKRSYVDAEPTNVYTSLNGGQSSGNVGTDIKDEVYLHNKKQREAEKIQPTNDKPAPFVNNFKILKFIQKDIAKVRDSRTIQITATNKI</sequence>
<evidence type="ECO:0000313" key="2">
    <source>
        <dbReference type="Proteomes" id="UP000023152"/>
    </source>
</evidence>
<feature type="non-terminal residue" evidence="1">
    <location>
        <position position="1"/>
    </location>
</feature>
<dbReference type="EMBL" id="ASPP01030240">
    <property type="protein sequence ID" value="ETO04122.1"/>
    <property type="molecule type" value="Genomic_DNA"/>
</dbReference>
<feature type="non-terminal residue" evidence="1">
    <location>
        <position position="129"/>
    </location>
</feature>
<accession>X6LSL8</accession>
<comment type="caution">
    <text evidence="1">The sequence shown here is derived from an EMBL/GenBank/DDBJ whole genome shotgun (WGS) entry which is preliminary data.</text>
</comment>
<dbReference type="Proteomes" id="UP000023152">
    <property type="component" value="Unassembled WGS sequence"/>
</dbReference>
<gene>
    <name evidence="1" type="ORF">RFI_33280</name>
</gene>
<organism evidence="1 2">
    <name type="scientific">Reticulomyxa filosa</name>
    <dbReference type="NCBI Taxonomy" id="46433"/>
    <lineage>
        <taxon>Eukaryota</taxon>
        <taxon>Sar</taxon>
        <taxon>Rhizaria</taxon>
        <taxon>Retaria</taxon>
        <taxon>Foraminifera</taxon>
        <taxon>Monothalamids</taxon>
        <taxon>Reticulomyxidae</taxon>
        <taxon>Reticulomyxa</taxon>
    </lineage>
</organism>
<keyword evidence="2" id="KW-1185">Reference proteome</keyword>
<reference evidence="1 2" key="1">
    <citation type="journal article" date="2013" name="Curr. Biol.">
        <title>The Genome of the Foraminiferan Reticulomyxa filosa.</title>
        <authorList>
            <person name="Glockner G."/>
            <person name="Hulsmann N."/>
            <person name="Schleicher M."/>
            <person name="Noegel A.A."/>
            <person name="Eichinger L."/>
            <person name="Gallinger C."/>
            <person name="Pawlowski J."/>
            <person name="Sierra R."/>
            <person name="Euteneuer U."/>
            <person name="Pillet L."/>
            <person name="Moustafa A."/>
            <person name="Platzer M."/>
            <person name="Groth M."/>
            <person name="Szafranski K."/>
            <person name="Schliwa M."/>
        </authorList>
    </citation>
    <scope>NUCLEOTIDE SEQUENCE [LARGE SCALE GENOMIC DNA]</scope>
</reference>
<name>X6LSL8_RETFI</name>
<protein>
    <submittedName>
        <fullName evidence="1">Uncharacterized protein</fullName>
    </submittedName>
</protein>
<proteinExistence type="predicted"/>